<protein>
    <submittedName>
        <fullName evidence="1">Uncharacterized protein</fullName>
    </submittedName>
</protein>
<dbReference type="OrthoDB" id="998494at2759"/>
<dbReference type="EMBL" id="BSYR01000027">
    <property type="protein sequence ID" value="GMI95642.1"/>
    <property type="molecule type" value="Genomic_DNA"/>
</dbReference>
<evidence type="ECO:0000313" key="1">
    <source>
        <dbReference type="EMBL" id="GMI95642.1"/>
    </source>
</evidence>
<gene>
    <name evidence="1" type="ORF">HRI_003233500</name>
</gene>
<keyword evidence="2" id="KW-1185">Reference proteome</keyword>
<organism evidence="1 2">
    <name type="scientific">Hibiscus trionum</name>
    <name type="common">Flower of an hour</name>
    <dbReference type="NCBI Taxonomy" id="183268"/>
    <lineage>
        <taxon>Eukaryota</taxon>
        <taxon>Viridiplantae</taxon>
        <taxon>Streptophyta</taxon>
        <taxon>Embryophyta</taxon>
        <taxon>Tracheophyta</taxon>
        <taxon>Spermatophyta</taxon>
        <taxon>Magnoliopsida</taxon>
        <taxon>eudicotyledons</taxon>
        <taxon>Gunneridae</taxon>
        <taxon>Pentapetalae</taxon>
        <taxon>rosids</taxon>
        <taxon>malvids</taxon>
        <taxon>Malvales</taxon>
        <taxon>Malvaceae</taxon>
        <taxon>Malvoideae</taxon>
        <taxon>Hibiscus</taxon>
    </lineage>
</organism>
<dbReference type="AlphaFoldDB" id="A0A9W7M9T0"/>
<dbReference type="CDD" id="cd09272">
    <property type="entry name" value="RNase_HI_RT_Ty1"/>
    <property type="match status" value="1"/>
</dbReference>
<sequence length="193" mass="21514">MPRQPHLQAANHLLSYIKTSPGLGLFFSASSNKQLSGFVDSDYAACPDSRRSITGYCMYFGNSLISWKSKKQQTVSRSSCEAEYRAMASAACELIWLASLLSSFGVKISSTSLYCDNQSAIQLASNQMFHERSKHIEVDCHFIRDKVREGFLKLFHVRSACQLADILTKSLHTPAFDSIVSKMGLVNIHKHPS</sequence>
<accession>A0A9W7M9T0</accession>
<evidence type="ECO:0000313" key="2">
    <source>
        <dbReference type="Proteomes" id="UP001165190"/>
    </source>
</evidence>
<dbReference type="Proteomes" id="UP001165190">
    <property type="component" value="Unassembled WGS sequence"/>
</dbReference>
<proteinExistence type="predicted"/>
<dbReference type="InterPro" id="IPR043502">
    <property type="entry name" value="DNA/RNA_pol_sf"/>
</dbReference>
<reference evidence="1" key="1">
    <citation type="submission" date="2023-05" db="EMBL/GenBank/DDBJ databases">
        <title>Genome and transcriptome analyses reveal genes involved in the formation of fine ridges on petal epidermal cells in Hibiscus trionum.</title>
        <authorList>
            <person name="Koshimizu S."/>
            <person name="Masuda S."/>
            <person name="Ishii T."/>
            <person name="Shirasu K."/>
            <person name="Hoshino A."/>
            <person name="Arita M."/>
        </authorList>
    </citation>
    <scope>NUCLEOTIDE SEQUENCE</scope>
    <source>
        <strain evidence="1">Hamamatsu line</strain>
    </source>
</reference>
<name>A0A9W7M9T0_HIBTR</name>
<dbReference type="SUPFAM" id="SSF56672">
    <property type="entry name" value="DNA/RNA polymerases"/>
    <property type="match status" value="1"/>
</dbReference>
<comment type="caution">
    <text evidence="1">The sequence shown here is derived from an EMBL/GenBank/DDBJ whole genome shotgun (WGS) entry which is preliminary data.</text>
</comment>
<dbReference type="PANTHER" id="PTHR11439">
    <property type="entry name" value="GAG-POL-RELATED RETROTRANSPOSON"/>
    <property type="match status" value="1"/>
</dbReference>
<dbReference type="PANTHER" id="PTHR11439:SF470">
    <property type="entry name" value="CYSTEINE-RICH RLK (RECEPTOR-LIKE PROTEIN KINASE) 8"/>
    <property type="match status" value="1"/>
</dbReference>